<dbReference type="SUPFAM" id="SSF46785">
    <property type="entry name" value="Winged helix' DNA-binding domain"/>
    <property type="match status" value="1"/>
</dbReference>
<keyword evidence="3" id="KW-0804">Transcription</keyword>
<feature type="domain" description="HTH gntR-type" evidence="4">
    <location>
        <begin position="10"/>
        <end position="78"/>
    </location>
</feature>
<dbReference type="CDD" id="cd07377">
    <property type="entry name" value="WHTH_GntR"/>
    <property type="match status" value="1"/>
</dbReference>
<dbReference type="Proteomes" id="UP000182624">
    <property type="component" value="Unassembled WGS sequence"/>
</dbReference>
<keyword evidence="1" id="KW-0805">Transcription regulation</keyword>
<dbReference type="InterPro" id="IPR000524">
    <property type="entry name" value="Tscrpt_reg_HTH_GntR"/>
</dbReference>
<organism evidence="5 6">
    <name type="scientific">Butyrivibrio proteoclasticus</name>
    <dbReference type="NCBI Taxonomy" id="43305"/>
    <lineage>
        <taxon>Bacteria</taxon>
        <taxon>Bacillati</taxon>
        <taxon>Bacillota</taxon>
        <taxon>Clostridia</taxon>
        <taxon>Lachnospirales</taxon>
        <taxon>Lachnospiraceae</taxon>
        <taxon>Butyrivibrio</taxon>
    </lineage>
</organism>
<dbReference type="OrthoDB" id="9801546at2"/>
<evidence type="ECO:0000313" key="5">
    <source>
        <dbReference type="EMBL" id="SFQ20139.1"/>
    </source>
</evidence>
<dbReference type="PROSITE" id="PS50949">
    <property type="entry name" value="HTH_GNTR"/>
    <property type="match status" value="1"/>
</dbReference>
<accession>A0A1I5WKA0</accession>
<dbReference type="GO" id="GO:0003700">
    <property type="term" value="F:DNA-binding transcription factor activity"/>
    <property type="evidence" value="ECO:0007669"/>
    <property type="project" value="InterPro"/>
</dbReference>
<protein>
    <submittedName>
        <fullName evidence="5">GntR family transcriptional regulator</fullName>
    </submittedName>
</protein>
<dbReference type="InterPro" id="IPR036388">
    <property type="entry name" value="WH-like_DNA-bd_sf"/>
</dbReference>
<gene>
    <name evidence="5" type="ORF">SAMN04487928_12330</name>
</gene>
<dbReference type="GO" id="GO:0003677">
    <property type="term" value="F:DNA binding"/>
    <property type="evidence" value="ECO:0007669"/>
    <property type="project" value="UniProtKB-KW"/>
</dbReference>
<sequence>MKLIDYQDSRPIYEQIVENFKMQIFKGILQPDDQMPSVRSLSMELSTNPNTVQKAYAELERQGFIYTVKGRGNFVKDSTGLLKDNKKEELIKAVVDLFVEAKEIGIPLEELVNEIKLRLGENMQSGGELT</sequence>
<reference evidence="6" key="1">
    <citation type="submission" date="2016-10" db="EMBL/GenBank/DDBJ databases">
        <authorList>
            <person name="Varghese N."/>
            <person name="Submissions S."/>
        </authorList>
    </citation>
    <scope>NUCLEOTIDE SEQUENCE [LARGE SCALE GENOMIC DNA]</scope>
    <source>
        <strain evidence="6">P18</strain>
    </source>
</reference>
<evidence type="ECO:0000256" key="1">
    <source>
        <dbReference type="ARBA" id="ARBA00023015"/>
    </source>
</evidence>
<dbReference type="InterPro" id="IPR036390">
    <property type="entry name" value="WH_DNA-bd_sf"/>
</dbReference>
<evidence type="ECO:0000313" key="6">
    <source>
        <dbReference type="Proteomes" id="UP000182624"/>
    </source>
</evidence>
<dbReference type="Pfam" id="PF00392">
    <property type="entry name" value="GntR"/>
    <property type="match status" value="1"/>
</dbReference>
<dbReference type="Gene3D" id="1.10.10.10">
    <property type="entry name" value="Winged helix-like DNA-binding domain superfamily/Winged helix DNA-binding domain"/>
    <property type="match status" value="1"/>
</dbReference>
<dbReference type="PANTHER" id="PTHR38445">
    <property type="entry name" value="HTH-TYPE TRANSCRIPTIONAL REPRESSOR YTRA"/>
    <property type="match status" value="1"/>
</dbReference>
<dbReference type="SMART" id="SM00345">
    <property type="entry name" value="HTH_GNTR"/>
    <property type="match status" value="1"/>
</dbReference>
<dbReference type="EMBL" id="FOXO01000023">
    <property type="protein sequence ID" value="SFQ20139.1"/>
    <property type="molecule type" value="Genomic_DNA"/>
</dbReference>
<evidence type="ECO:0000259" key="4">
    <source>
        <dbReference type="PROSITE" id="PS50949"/>
    </source>
</evidence>
<dbReference type="PANTHER" id="PTHR38445:SF9">
    <property type="entry name" value="HTH-TYPE TRANSCRIPTIONAL REPRESSOR YTRA"/>
    <property type="match status" value="1"/>
</dbReference>
<dbReference type="AlphaFoldDB" id="A0A1I5WKA0"/>
<keyword evidence="6" id="KW-1185">Reference proteome</keyword>
<proteinExistence type="predicted"/>
<keyword evidence="2" id="KW-0238">DNA-binding</keyword>
<evidence type="ECO:0000256" key="3">
    <source>
        <dbReference type="ARBA" id="ARBA00023163"/>
    </source>
</evidence>
<name>A0A1I5WKA0_9FIRM</name>
<dbReference type="RefSeq" id="WP_074890090.1">
    <property type="nucleotide sequence ID" value="NZ_FOXO01000023.1"/>
</dbReference>
<evidence type="ECO:0000256" key="2">
    <source>
        <dbReference type="ARBA" id="ARBA00023125"/>
    </source>
</evidence>